<reference evidence="3" key="1">
    <citation type="submission" date="2021-03" db="EMBL/GenBank/DDBJ databases">
        <authorList>
            <person name="Wang G."/>
        </authorList>
    </citation>
    <scope>NUCLEOTIDE SEQUENCE</scope>
    <source>
        <strain evidence="3">KCTC 12899</strain>
    </source>
</reference>
<dbReference type="RefSeq" id="WP_207858309.1">
    <property type="nucleotide sequence ID" value="NZ_JAFREP010000006.1"/>
</dbReference>
<keyword evidence="4" id="KW-1185">Reference proteome</keyword>
<feature type="domain" description="Cas6b N-terminal" evidence="2">
    <location>
        <begin position="9"/>
        <end position="103"/>
    </location>
</feature>
<comment type="caution">
    <text evidence="3">The sequence shown here is derived from an EMBL/GenBank/DDBJ whole genome shotgun (WGS) entry which is preliminary data.</text>
</comment>
<dbReference type="Pfam" id="PF17955">
    <property type="entry name" value="Cas6b_N"/>
    <property type="match status" value="1"/>
</dbReference>
<evidence type="ECO:0008006" key="5">
    <source>
        <dbReference type="Google" id="ProtNLM"/>
    </source>
</evidence>
<dbReference type="InterPro" id="IPR041528">
    <property type="entry name" value="Cas6b_N"/>
</dbReference>
<feature type="domain" description="Cas6b C-terminal" evidence="1">
    <location>
        <begin position="109"/>
        <end position="218"/>
    </location>
</feature>
<evidence type="ECO:0000313" key="4">
    <source>
        <dbReference type="Proteomes" id="UP000664417"/>
    </source>
</evidence>
<dbReference type="Proteomes" id="UP000664417">
    <property type="component" value="Unassembled WGS sequence"/>
</dbReference>
<dbReference type="AlphaFoldDB" id="A0A8J7U3M9"/>
<evidence type="ECO:0000259" key="2">
    <source>
        <dbReference type="Pfam" id="PF17955"/>
    </source>
</evidence>
<dbReference type="EMBL" id="JAFREP010000006">
    <property type="protein sequence ID" value="MBO1318508.1"/>
    <property type="molecule type" value="Genomic_DNA"/>
</dbReference>
<sequence length="225" mass="25565">MPQLDLTLMTFQLEGAGPRDSEFVRGYLGNRFRECTLLHNHLENGELRFRYPLVQYRVADERVHLLGINEGGAALRHIFLDMTELILRDRRVPLFEKQIIQKTATFGYHPEPINYRFTSPWLGLNQKNFPLWRKADPTAKADLLRRALVGNLLALCKGLDLRLHPDQRLTAAPRLTPTEVGFKQKQMIGFRGGFRVNFIIPEGLGLGKSVARGFGAVARDTEVSG</sequence>
<organism evidence="3 4">
    <name type="scientific">Acanthopleuribacter pedis</name>
    <dbReference type="NCBI Taxonomy" id="442870"/>
    <lineage>
        <taxon>Bacteria</taxon>
        <taxon>Pseudomonadati</taxon>
        <taxon>Acidobacteriota</taxon>
        <taxon>Holophagae</taxon>
        <taxon>Acanthopleuribacterales</taxon>
        <taxon>Acanthopleuribacteraceae</taxon>
        <taxon>Acanthopleuribacter</taxon>
    </lineage>
</organism>
<protein>
    <recommendedName>
        <fullName evidence="5">DNA repair protein</fullName>
    </recommendedName>
</protein>
<dbReference type="InterPro" id="IPR020209">
    <property type="entry name" value="Cas6b_C"/>
</dbReference>
<evidence type="ECO:0000259" key="1">
    <source>
        <dbReference type="Pfam" id="PF17262"/>
    </source>
</evidence>
<gene>
    <name evidence="3" type="ORF">J3U88_08570</name>
</gene>
<evidence type="ECO:0000313" key="3">
    <source>
        <dbReference type="EMBL" id="MBO1318508.1"/>
    </source>
</evidence>
<accession>A0A8J7U3M9</accession>
<proteinExistence type="predicted"/>
<dbReference type="Pfam" id="PF17262">
    <property type="entry name" value="Cas6b_C"/>
    <property type="match status" value="1"/>
</dbReference>
<name>A0A8J7U3M9_9BACT</name>